<keyword evidence="2 4" id="KW-0964">Secreted</keyword>
<dbReference type="RefSeq" id="WP_345195449.1">
    <property type="nucleotide sequence ID" value="NZ_BAABFL010000135.1"/>
</dbReference>
<protein>
    <recommendedName>
        <fullName evidence="4">Flagellin</fullName>
    </recommendedName>
</protein>
<sequence>MSFTVNTNVYSMNAQRNLMATSDGLKTAMQRLSSGLKINSAADDAAGLQISNRLNSQAKGLTVAIANANNGISLAQTAEGALQETTNILQRIRELSLQSANGSNSSADRAALQKEVTALQAEMTRISETTTFGGQVLLDGTYGTQQFQIGANAGETLDITMTASGATDLGVRGMAVFDITGIADTETVAFGYDADGAGTTFANEEVSVAYAVATDTIDTLADKIRTALAGTTNATGLTVITEGNNIVVTGDAKGGVFAAHTTASTGVASETFSQENMSKVDISTASGAQQAVAIVDAAIADVDDQRADLGAVQNRLSTTISNLSNIRENVAASRSRIMDADFAVETANLAKYQVMQQAGTAMLSQANAQTQSVLSLLQ</sequence>
<keyword evidence="7" id="KW-0969">Cilium</keyword>
<keyword evidence="7" id="KW-0282">Flagellum</keyword>
<evidence type="ECO:0000259" key="6">
    <source>
        <dbReference type="Pfam" id="PF00700"/>
    </source>
</evidence>
<keyword evidence="3 4" id="KW-0975">Bacterial flagellum</keyword>
<dbReference type="PRINTS" id="PR00207">
    <property type="entry name" value="FLAGELLIN"/>
</dbReference>
<dbReference type="InterPro" id="IPR042187">
    <property type="entry name" value="Flagellin_C_sub2"/>
</dbReference>
<dbReference type="PANTHER" id="PTHR42792">
    <property type="entry name" value="FLAGELLIN"/>
    <property type="match status" value="1"/>
</dbReference>
<comment type="subcellular location">
    <subcellularLocation>
        <location evidence="4">Secreted</location>
    </subcellularLocation>
    <subcellularLocation>
        <location evidence="4">Bacterial flagellum</location>
    </subcellularLocation>
</comment>
<dbReference type="InterPro" id="IPR001492">
    <property type="entry name" value="Flagellin"/>
</dbReference>
<comment type="function">
    <text evidence="4">Flagellin is the subunit protein which polymerizes to form the filaments of bacterial flagella.</text>
</comment>
<dbReference type="InterPro" id="IPR001029">
    <property type="entry name" value="Flagellin_N"/>
</dbReference>
<comment type="caution">
    <text evidence="7">The sequence shown here is derived from an EMBL/GenBank/DDBJ whole genome shotgun (WGS) entry which is preliminary data.</text>
</comment>
<name>A0ABP8V3E0_9GAMM</name>
<feature type="domain" description="Flagellin N-terminal" evidence="5">
    <location>
        <begin position="5"/>
        <end position="141"/>
    </location>
</feature>
<dbReference type="Gene3D" id="6.10.10.10">
    <property type="entry name" value="Flagellar export chaperone, C-terminal domain"/>
    <property type="match status" value="1"/>
</dbReference>
<evidence type="ECO:0000313" key="8">
    <source>
        <dbReference type="Proteomes" id="UP001500604"/>
    </source>
</evidence>
<evidence type="ECO:0000313" key="7">
    <source>
        <dbReference type="EMBL" id="GAA4649565.1"/>
    </source>
</evidence>
<dbReference type="Pfam" id="PF00669">
    <property type="entry name" value="Flagellin_N"/>
    <property type="match status" value="1"/>
</dbReference>
<dbReference type="Pfam" id="PF00700">
    <property type="entry name" value="Flagellin_C"/>
    <property type="match status" value="1"/>
</dbReference>
<proteinExistence type="inferred from homology"/>
<evidence type="ECO:0000256" key="2">
    <source>
        <dbReference type="ARBA" id="ARBA00022525"/>
    </source>
</evidence>
<reference evidence="8" key="1">
    <citation type="journal article" date="2019" name="Int. J. Syst. Evol. Microbiol.">
        <title>The Global Catalogue of Microorganisms (GCM) 10K type strain sequencing project: providing services to taxonomists for standard genome sequencing and annotation.</title>
        <authorList>
            <consortium name="The Broad Institute Genomics Platform"/>
            <consortium name="The Broad Institute Genome Sequencing Center for Infectious Disease"/>
            <person name="Wu L."/>
            <person name="Ma J."/>
        </authorList>
    </citation>
    <scope>NUCLEOTIDE SEQUENCE [LARGE SCALE GENOMIC DNA]</scope>
    <source>
        <strain evidence="8">JCM 17805</strain>
    </source>
</reference>
<evidence type="ECO:0000256" key="3">
    <source>
        <dbReference type="ARBA" id="ARBA00023143"/>
    </source>
</evidence>
<dbReference type="Gene3D" id="1.20.1330.10">
    <property type="entry name" value="f41 fragment of flagellin, N-terminal domain"/>
    <property type="match status" value="1"/>
</dbReference>
<dbReference type="Proteomes" id="UP001500604">
    <property type="component" value="Unassembled WGS sequence"/>
</dbReference>
<evidence type="ECO:0000259" key="5">
    <source>
        <dbReference type="Pfam" id="PF00669"/>
    </source>
</evidence>
<dbReference type="EMBL" id="BAABFL010000135">
    <property type="protein sequence ID" value="GAA4649565.1"/>
    <property type="molecule type" value="Genomic_DNA"/>
</dbReference>
<keyword evidence="7" id="KW-0966">Cell projection</keyword>
<dbReference type="Gene3D" id="3.30.70.2120">
    <property type="match status" value="1"/>
</dbReference>
<organism evidence="7 8">
    <name type="scientific">Kistimonas scapharcae</name>
    <dbReference type="NCBI Taxonomy" id="1036133"/>
    <lineage>
        <taxon>Bacteria</taxon>
        <taxon>Pseudomonadati</taxon>
        <taxon>Pseudomonadota</taxon>
        <taxon>Gammaproteobacteria</taxon>
        <taxon>Oceanospirillales</taxon>
        <taxon>Endozoicomonadaceae</taxon>
        <taxon>Kistimonas</taxon>
    </lineage>
</organism>
<feature type="domain" description="Flagellin C-terminal" evidence="6">
    <location>
        <begin position="293"/>
        <end position="377"/>
    </location>
</feature>
<dbReference type="SUPFAM" id="SSF64518">
    <property type="entry name" value="Phase 1 flagellin"/>
    <property type="match status" value="1"/>
</dbReference>
<dbReference type="InterPro" id="IPR046358">
    <property type="entry name" value="Flagellin_C"/>
</dbReference>
<dbReference type="PANTHER" id="PTHR42792:SF2">
    <property type="entry name" value="FLAGELLIN"/>
    <property type="match status" value="1"/>
</dbReference>
<evidence type="ECO:0000256" key="1">
    <source>
        <dbReference type="ARBA" id="ARBA00005709"/>
    </source>
</evidence>
<comment type="similarity">
    <text evidence="1 4">Belongs to the bacterial flagellin family.</text>
</comment>
<accession>A0ABP8V3E0</accession>
<evidence type="ECO:0000256" key="4">
    <source>
        <dbReference type="RuleBase" id="RU362073"/>
    </source>
</evidence>
<keyword evidence="8" id="KW-1185">Reference proteome</keyword>
<gene>
    <name evidence="7" type="ORF">GCM10023116_18390</name>
</gene>